<feature type="transmembrane region" description="Helical" evidence="1">
    <location>
        <begin position="83"/>
        <end position="103"/>
    </location>
</feature>
<reference evidence="2" key="2">
    <citation type="submission" date="2020-08" db="EMBL/GenBank/DDBJ databases">
        <authorList>
            <person name="Chen M."/>
            <person name="Teng W."/>
            <person name="Zhao L."/>
            <person name="Hu C."/>
            <person name="Zhou Y."/>
            <person name="Han B."/>
            <person name="Song L."/>
            <person name="Shu W."/>
        </authorList>
    </citation>
    <scope>NUCLEOTIDE SEQUENCE</scope>
    <source>
        <strain evidence="2">FACHB-1375</strain>
    </source>
</reference>
<evidence type="ECO:0000256" key="1">
    <source>
        <dbReference type="SAM" id="Phobius"/>
    </source>
</evidence>
<feature type="transmembrane region" description="Helical" evidence="1">
    <location>
        <begin position="43"/>
        <end position="62"/>
    </location>
</feature>
<protein>
    <submittedName>
        <fullName evidence="2">Uncharacterized protein</fullName>
    </submittedName>
</protein>
<evidence type="ECO:0000313" key="2">
    <source>
        <dbReference type="EMBL" id="MBD2183039.1"/>
    </source>
</evidence>
<keyword evidence="1" id="KW-0812">Transmembrane</keyword>
<dbReference type="RefSeq" id="WP_190466535.1">
    <property type="nucleotide sequence ID" value="NZ_JACJPW010000047.1"/>
</dbReference>
<name>A0A926ZHV4_9CYAN</name>
<comment type="caution">
    <text evidence="2">The sequence shown here is derived from an EMBL/GenBank/DDBJ whole genome shotgun (WGS) entry which is preliminary data.</text>
</comment>
<sequence length="345" mass="38378">MRYFLFTISGIFSALFGWGISQFVLDFLRSPIDETLPIKADFIILPFVAASLAVAIVIAEIFSSNPTRHKANFRVLPPYFWSALLTGVGAGLAAAIFNFILYQTPAPDWMVRVFAWSIVGLFTGVGEGVSWRFRSIEGGTDKAKERIKKSTLFGLGAGVVAAVIVELIRSQIELGGYEDPAGFSILGFSLGLLLSFATSPSYLAALRAGEGFEAIDPKYGGNREKPLLKNIQLRFVTGEYKYIQEGLSIQLPSKTQKRIIIGSNDDADIYIPNIPLEAASLEVRNGNVMLRCLADEAVQIQRRLLIEGGKEIPLRHNQILTFYYEKDSDKYYRFVFYNKFLDPQA</sequence>
<feature type="transmembrane region" description="Helical" evidence="1">
    <location>
        <begin position="150"/>
        <end position="168"/>
    </location>
</feature>
<keyword evidence="3" id="KW-1185">Reference proteome</keyword>
<accession>A0A926ZHV4</accession>
<keyword evidence="1" id="KW-1133">Transmembrane helix</keyword>
<dbReference type="Proteomes" id="UP000641646">
    <property type="component" value="Unassembled WGS sequence"/>
</dbReference>
<evidence type="ECO:0000313" key="3">
    <source>
        <dbReference type="Proteomes" id="UP000641646"/>
    </source>
</evidence>
<organism evidence="2 3">
    <name type="scientific">Aerosakkonema funiforme FACHB-1375</name>
    <dbReference type="NCBI Taxonomy" id="2949571"/>
    <lineage>
        <taxon>Bacteria</taxon>
        <taxon>Bacillati</taxon>
        <taxon>Cyanobacteriota</taxon>
        <taxon>Cyanophyceae</taxon>
        <taxon>Oscillatoriophycideae</taxon>
        <taxon>Aerosakkonematales</taxon>
        <taxon>Aerosakkonemataceae</taxon>
        <taxon>Aerosakkonema</taxon>
    </lineage>
</organism>
<gene>
    <name evidence="2" type="ORF">H6G03_18545</name>
</gene>
<dbReference type="AlphaFoldDB" id="A0A926ZHV4"/>
<feature type="transmembrane region" description="Helical" evidence="1">
    <location>
        <begin position="180"/>
        <end position="197"/>
    </location>
</feature>
<feature type="transmembrane region" description="Helical" evidence="1">
    <location>
        <begin position="109"/>
        <end position="129"/>
    </location>
</feature>
<reference evidence="2" key="1">
    <citation type="journal article" date="2015" name="ISME J.">
        <title>Draft Genome Sequence of Streptomyces incarnatus NRRL8089, which Produces the Nucleoside Antibiotic Sinefungin.</title>
        <authorList>
            <person name="Oshima K."/>
            <person name="Hattori M."/>
            <person name="Shimizu H."/>
            <person name="Fukuda K."/>
            <person name="Nemoto M."/>
            <person name="Inagaki K."/>
            <person name="Tamura T."/>
        </authorList>
    </citation>
    <scope>NUCLEOTIDE SEQUENCE</scope>
    <source>
        <strain evidence="2">FACHB-1375</strain>
    </source>
</reference>
<dbReference type="EMBL" id="JACJPW010000047">
    <property type="protein sequence ID" value="MBD2183039.1"/>
    <property type="molecule type" value="Genomic_DNA"/>
</dbReference>
<keyword evidence="1" id="KW-0472">Membrane</keyword>
<proteinExistence type="predicted"/>